<dbReference type="NCBIfam" id="NF006054">
    <property type="entry name" value="PRK08202.1"/>
    <property type="match status" value="1"/>
</dbReference>
<feature type="binding site" evidence="8">
    <location>
        <position position="243"/>
    </location>
    <ligand>
        <name>a purine D-ribonucleoside</name>
        <dbReference type="ChEBI" id="CHEBI:142355"/>
    </ligand>
</feature>
<dbReference type="OrthoDB" id="1523230at2"/>
<comment type="function">
    <text evidence="1">The purine nucleoside phosphorylases catalyze the phosphorolytic breakdown of the N-glycosidic bond in the beta-(deoxy)ribonucleoside molecules, with the formation of the corresponding free purine bases and pentose-1-phosphate. Cleaves guanosine, inosine, 2'-deoxyguanosine and 2'-deoxyinosine.</text>
</comment>
<feature type="binding site" evidence="8">
    <location>
        <position position="80"/>
    </location>
    <ligand>
        <name>phosphate</name>
        <dbReference type="ChEBI" id="CHEBI:43474"/>
    </ligand>
</feature>
<feature type="binding site" evidence="8">
    <location>
        <position position="132"/>
    </location>
    <ligand>
        <name>phosphate</name>
        <dbReference type="ChEBI" id="CHEBI:43474"/>
    </ligand>
</feature>
<feature type="binding site" evidence="8">
    <location>
        <position position="220"/>
    </location>
    <ligand>
        <name>phosphate</name>
        <dbReference type="ChEBI" id="CHEBI:43474"/>
    </ligand>
</feature>
<dbReference type="SUPFAM" id="SSF53167">
    <property type="entry name" value="Purine and uridine phosphorylases"/>
    <property type="match status" value="1"/>
</dbReference>
<dbReference type="UniPathway" id="UPA00606"/>
<dbReference type="PANTHER" id="PTHR11904:SF9">
    <property type="entry name" value="PURINE NUCLEOSIDE PHOSPHORYLASE-RELATED"/>
    <property type="match status" value="1"/>
</dbReference>
<feature type="binding site" evidence="8">
    <location>
        <position position="201"/>
    </location>
    <ligand>
        <name>a purine D-ribonucleoside</name>
        <dbReference type="ChEBI" id="CHEBI:142355"/>
    </ligand>
</feature>
<dbReference type="STRING" id="1737425.GCA_900049755_00546"/>
<evidence type="ECO:0000259" key="9">
    <source>
        <dbReference type="Pfam" id="PF01048"/>
    </source>
</evidence>
<evidence type="ECO:0000256" key="1">
    <source>
        <dbReference type="ARBA" id="ARBA00002678"/>
    </source>
</evidence>
<dbReference type="GO" id="GO:0009116">
    <property type="term" value="P:nucleoside metabolic process"/>
    <property type="evidence" value="ECO:0007669"/>
    <property type="project" value="InterPro"/>
</dbReference>
<dbReference type="Proteomes" id="UP000247696">
    <property type="component" value="Chromosome"/>
</dbReference>
<proteinExistence type="inferred from homology"/>
<feature type="binding site" evidence="8">
    <location>
        <position position="45"/>
    </location>
    <ligand>
        <name>phosphate</name>
        <dbReference type="ChEBI" id="CHEBI:43474"/>
    </ligand>
</feature>
<evidence type="ECO:0000256" key="7">
    <source>
        <dbReference type="PIRNR" id="PIRNR000477"/>
    </source>
</evidence>
<comment type="pathway">
    <text evidence="2 7">Purine metabolism; purine nucleoside salvage.</text>
</comment>
<dbReference type="PROSITE" id="PS01240">
    <property type="entry name" value="PNP_MTAP_2"/>
    <property type="match status" value="1"/>
</dbReference>
<evidence type="ECO:0000256" key="8">
    <source>
        <dbReference type="PIRSR" id="PIRSR000477-2"/>
    </source>
</evidence>
<dbReference type="InterPro" id="IPR035994">
    <property type="entry name" value="Nucleoside_phosphorylase_sf"/>
</dbReference>
<dbReference type="KEGG" id="cpre:Csp1_07470"/>
<dbReference type="EC" id="2.4.2.1" evidence="7"/>
<comment type="similarity">
    <text evidence="3 7">Belongs to the PNP/MTAP phosphorylase family.</text>
</comment>
<dbReference type="PANTHER" id="PTHR11904">
    <property type="entry name" value="METHYLTHIOADENOSINE/PURINE NUCLEOSIDE PHOSPHORYLASE"/>
    <property type="match status" value="1"/>
</dbReference>
<keyword evidence="11" id="KW-1185">Reference proteome</keyword>
<dbReference type="Gene3D" id="3.40.50.1580">
    <property type="entry name" value="Nucleoside phosphorylase domain"/>
    <property type="match status" value="1"/>
</dbReference>
<dbReference type="PIRSF" id="PIRSF000477">
    <property type="entry name" value="PurNPase"/>
    <property type="match status" value="1"/>
</dbReference>
<keyword evidence="5 7" id="KW-0808">Transferase</keyword>
<evidence type="ECO:0000256" key="3">
    <source>
        <dbReference type="ARBA" id="ARBA00006751"/>
    </source>
</evidence>
<keyword evidence="4 7" id="KW-0328">Glycosyltransferase</keyword>
<evidence type="ECO:0000256" key="6">
    <source>
        <dbReference type="ARBA" id="ARBA00048556"/>
    </source>
</evidence>
<feature type="domain" description="Nucleoside phosphorylase" evidence="9">
    <location>
        <begin position="39"/>
        <end position="277"/>
    </location>
</feature>
<dbReference type="GO" id="GO:0004731">
    <property type="term" value="F:purine-nucleoside phosphorylase activity"/>
    <property type="evidence" value="ECO:0007669"/>
    <property type="project" value="UniProtKB-EC"/>
</dbReference>
<dbReference type="NCBIfam" id="TIGR01697">
    <property type="entry name" value="PNPH-PUNA-XAPA"/>
    <property type="match status" value="1"/>
</dbReference>
<dbReference type="CDD" id="cd09009">
    <property type="entry name" value="PNP-EcPNPII_like"/>
    <property type="match status" value="1"/>
</dbReference>
<dbReference type="InterPro" id="IPR011268">
    <property type="entry name" value="Purine_phosphorylase"/>
</dbReference>
<dbReference type="InterPro" id="IPR000845">
    <property type="entry name" value="Nucleoside_phosphorylase_d"/>
</dbReference>
<evidence type="ECO:0000256" key="4">
    <source>
        <dbReference type="ARBA" id="ARBA00022676"/>
    </source>
</evidence>
<protein>
    <recommendedName>
        <fullName evidence="7">Purine nucleoside phosphorylase</fullName>
        <ecNumber evidence="7">2.4.2.1</ecNumber>
    </recommendedName>
    <alternativeName>
        <fullName evidence="7">Inosine-guanosine phosphorylase</fullName>
    </alternativeName>
</protein>
<evidence type="ECO:0000313" key="10">
    <source>
        <dbReference type="EMBL" id="AWT25556.1"/>
    </source>
</evidence>
<dbReference type="GO" id="GO:0005737">
    <property type="term" value="C:cytoplasm"/>
    <property type="evidence" value="ECO:0007669"/>
    <property type="project" value="TreeGrafter"/>
</dbReference>
<sequence>MTVPHQQTPPETPPDSPAGLAARAAAALAEKTGRPRHDVAVVLGSGWRPAADVLCGDAVGTVEFPMSDLPGFLPPTAEGHGGTVRSAEIGGNRVLVLLGRIHAYEGHELWRTTHAVRTAAAAGVRTVVLTNAAGGLTPGMQVGEPVLISDHLNMTMRSPLRGAQFVDMVDAYSPRLRALVAGLRPGIREAVYAMMPGPQYETPAEIRMLGVLGAGLVGMSTVHETIAARAAGMEVLGISLVTNLAAGITGQPLDHREVLAAGAEAATTMGGLLGRLVAGDVVVGAR</sequence>
<name>A0A2Z3YMW6_9CORY</name>
<dbReference type="EMBL" id="CP024988">
    <property type="protein sequence ID" value="AWT25556.1"/>
    <property type="molecule type" value="Genomic_DNA"/>
</dbReference>
<reference evidence="11" key="1">
    <citation type="submission" date="2017-11" db="EMBL/GenBank/DDBJ databases">
        <title>Otitis media/interna in a cat caused by the recently described species Corynebacterium provencense.</title>
        <authorList>
            <person name="Kittl S."/>
            <person name="Brodard I."/>
            <person name="Rychener L."/>
            <person name="Jores J."/>
            <person name="Roosje P."/>
            <person name="Gobeli Brawand S."/>
        </authorList>
    </citation>
    <scope>NUCLEOTIDE SEQUENCE [LARGE SCALE GENOMIC DNA]</scope>
    <source>
        <strain evidence="11">17KM38</strain>
    </source>
</reference>
<dbReference type="Pfam" id="PF01048">
    <property type="entry name" value="PNP_UDP_1"/>
    <property type="match status" value="1"/>
</dbReference>
<accession>A0A2Z3YMW6</accession>
<evidence type="ECO:0000256" key="5">
    <source>
        <dbReference type="ARBA" id="ARBA00022679"/>
    </source>
</evidence>
<organism evidence="10 11">
    <name type="scientific">Corynebacterium provencense</name>
    <dbReference type="NCBI Taxonomy" id="1737425"/>
    <lineage>
        <taxon>Bacteria</taxon>
        <taxon>Bacillati</taxon>
        <taxon>Actinomycetota</taxon>
        <taxon>Actinomycetes</taxon>
        <taxon>Mycobacteriales</taxon>
        <taxon>Corynebacteriaceae</taxon>
        <taxon>Corynebacterium</taxon>
    </lineage>
</organism>
<gene>
    <name evidence="10" type="primary">punA</name>
    <name evidence="10" type="ORF">Csp1_07470</name>
</gene>
<evidence type="ECO:0000313" key="11">
    <source>
        <dbReference type="Proteomes" id="UP000247696"/>
    </source>
</evidence>
<dbReference type="RefSeq" id="WP_066583750.1">
    <property type="nucleotide sequence ID" value="NZ_CABKVS010000001.1"/>
</dbReference>
<dbReference type="InterPro" id="IPR018099">
    <property type="entry name" value="Purine_phosphorylase-2_CS"/>
</dbReference>
<evidence type="ECO:0000256" key="2">
    <source>
        <dbReference type="ARBA" id="ARBA00005058"/>
    </source>
</evidence>
<feature type="binding site" evidence="8">
    <location>
        <begin position="100"/>
        <end position="102"/>
    </location>
    <ligand>
        <name>phosphate</name>
        <dbReference type="ChEBI" id="CHEBI:43474"/>
    </ligand>
</feature>
<dbReference type="AlphaFoldDB" id="A0A2Z3YMW6"/>
<comment type="catalytic activity">
    <reaction evidence="6">
        <text>a purine 2'-deoxy-D-ribonucleoside + phosphate = a purine nucleobase + 2-deoxy-alpha-D-ribose 1-phosphate</text>
        <dbReference type="Rhea" id="RHEA:36431"/>
        <dbReference type="ChEBI" id="CHEBI:26386"/>
        <dbReference type="ChEBI" id="CHEBI:43474"/>
        <dbReference type="ChEBI" id="CHEBI:57259"/>
        <dbReference type="ChEBI" id="CHEBI:142361"/>
        <dbReference type="EC" id="2.4.2.1"/>
    </reaction>
</comment>